<dbReference type="AlphaFoldDB" id="A0A3M8AMW4"/>
<accession>A0A3M8AMW4</accession>
<protein>
    <submittedName>
        <fullName evidence="3">Extracellular solute-binding protein</fullName>
    </submittedName>
</protein>
<dbReference type="SUPFAM" id="SSF53850">
    <property type="entry name" value="Periplasmic binding protein-like II"/>
    <property type="match status" value="1"/>
</dbReference>
<dbReference type="Proteomes" id="UP000275048">
    <property type="component" value="Unassembled WGS sequence"/>
</dbReference>
<feature type="region of interest" description="Disordered" evidence="1">
    <location>
        <begin position="46"/>
        <end position="69"/>
    </location>
</feature>
<gene>
    <name evidence="3" type="ORF">EDM22_01740</name>
</gene>
<dbReference type="PANTHER" id="PTHR43649">
    <property type="entry name" value="ARABINOSE-BINDING PROTEIN-RELATED"/>
    <property type="match status" value="1"/>
</dbReference>
<dbReference type="EMBL" id="RHHB01000001">
    <property type="protein sequence ID" value="RNB52531.1"/>
    <property type="molecule type" value="Genomic_DNA"/>
</dbReference>
<keyword evidence="4" id="KW-1185">Reference proteome</keyword>
<evidence type="ECO:0000256" key="2">
    <source>
        <dbReference type="SAM" id="Phobius"/>
    </source>
</evidence>
<evidence type="ECO:0000256" key="1">
    <source>
        <dbReference type="SAM" id="MobiDB-lite"/>
    </source>
</evidence>
<dbReference type="Pfam" id="PF01547">
    <property type="entry name" value="SBP_bac_1"/>
    <property type="match status" value="1"/>
</dbReference>
<evidence type="ECO:0000313" key="3">
    <source>
        <dbReference type="EMBL" id="RNB52531.1"/>
    </source>
</evidence>
<keyword evidence="2" id="KW-1133">Transmembrane helix</keyword>
<dbReference type="InterPro" id="IPR050490">
    <property type="entry name" value="Bact_solute-bd_prot1"/>
</dbReference>
<reference evidence="3 4" key="1">
    <citation type="submission" date="2018-10" db="EMBL/GenBank/DDBJ databases">
        <title>Isolation, diversity and antibacterial activity of antinobacteria from the wheat rhizosphere soil.</title>
        <authorList>
            <person name="Sun T."/>
        </authorList>
    </citation>
    <scope>NUCLEOTIDE SEQUENCE [LARGE SCALE GENOMIC DNA]</scope>
    <source>
        <strain evidence="3 4">SJ-23</strain>
    </source>
</reference>
<comment type="caution">
    <text evidence="3">The sequence shown here is derived from an EMBL/GenBank/DDBJ whole genome shotgun (WGS) entry which is preliminary data.</text>
</comment>
<dbReference type="OrthoDB" id="8478044at2"/>
<dbReference type="Gene3D" id="3.40.190.10">
    <property type="entry name" value="Periplasmic binding protein-like II"/>
    <property type="match status" value="2"/>
</dbReference>
<organism evidence="3 4">
    <name type="scientific">Agromyces tardus</name>
    <dbReference type="NCBI Taxonomy" id="2583849"/>
    <lineage>
        <taxon>Bacteria</taxon>
        <taxon>Bacillati</taxon>
        <taxon>Actinomycetota</taxon>
        <taxon>Actinomycetes</taxon>
        <taxon>Micrococcales</taxon>
        <taxon>Microbacteriaceae</taxon>
        <taxon>Agromyces</taxon>
    </lineage>
</organism>
<proteinExistence type="predicted"/>
<sequence>MTLLRWSSPSTLDLSRTLRHYLRQKINLHPKYTPSALTSGARAASAVRIPRGDDVPHRPTSPDAGRPSRRRARLALAAAAVVAASLALAGCAGVSGSGPTEITFLMSKPEAIPYFRDVVKQFNSEQSDVHVTLDSASNLSAGFLRGNPPDVGLLNYNMEMARFMERGALSDLSDMPEAKRIRPEVQELVDQYATYPGRTSVLPYSVAAESVIYNVEIFEENDIAVPTTWDELIAACDKLEAAGVTPIYSTFKDPWTLGQGLFDYSVGGRLDVADFLDRMHELGTEVGPDSAVSFQKTILEPTEQMKQLADYSNEDAASRGYGDGNVAFANGEGAMYMQGPWALGEIAKTNPDLELATFPLPVTNDPEDLKVRVNLDLALWVPEASDQKEAARTFVSYLMQQQVMDDFNAQFLGFGTTTDAAPVTDPRILPMQEYYDEGKFYQGLSRSIPLTIPIDNYIQTMATGGDIPATLATIDADWARLALRG</sequence>
<feature type="transmembrane region" description="Helical" evidence="2">
    <location>
        <begin position="74"/>
        <end position="96"/>
    </location>
</feature>
<dbReference type="InterPro" id="IPR006059">
    <property type="entry name" value="SBP"/>
</dbReference>
<keyword evidence="2" id="KW-0812">Transmembrane</keyword>
<name>A0A3M8AMW4_9MICO</name>
<keyword evidence="2" id="KW-0472">Membrane</keyword>
<evidence type="ECO:0000313" key="4">
    <source>
        <dbReference type="Proteomes" id="UP000275048"/>
    </source>
</evidence>